<evidence type="ECO:0000256" key="5">
    <source>
        <dbReference type="ARBA" id="ARBA00023163"/>
    </source>
</evidence>
<dbReference type="InterPro" id="IPR013325">
    <property type="entry name" value="RNA_pol_sigma_r2"/>
</dbReference>
<dbReference type="NCBIfam" id="TIGR02937">
    <property type="entry name" value="sigma70-ECF"/>
    <property type="match status" value="1"/>
</dbReference>
<feature type="domain" description="RNA polymerase sigma factor 70 region 4 type 2" evidence="9">
    <location>
        <begin position="140"/>
        <end position="190"/>
    </location>
</feature>
<evidence type="ECO:0000313" key="11">
    <source>
        <dbReference type="Proteomes" id="UP000675781"/>
    </source>
</evidence>
<proteinExistence type="inferred from homology"/>
<evidence type="ECO:0000259" key="8">
    <source>
        <dbReference type="Pfam" id="PF04542"/>
    </source>
</evidence>
<keyword evidence="5 6" id="KW-0804">Transcription</keyword>
<dbReference type="GO" id="GO:0006950">
    <property type="term" value="P:response to stress"/>
    <property type="evidence" value="ECO:0007669"/>
    <property type="project" value="UniProtKB-ARBA"/>
</dbReference>
<dbReference type="AlphaFoldDB" id="A0A941EVV8"/>
<dbReference type="Pfam" id="PF04542">
    <property type="entry name" value="Sigma70_r2"/>
    <property type="match status" value="1"/>
</dbReference>
<keyword evidence="4 6" id="KW-0238">DNA-binding</keyword>
<evidence type="ECO:0000256" key="3">
    <source>
        <dbReference type="ARBA" id="ARBA00023082"/>
    </source>
</evidence>
<evidence type="ECO:0000256" key="1">
    <source>
        <dbReference type="ARBA" id="ARBA00010641"/>
    </source>
</evidence>
<dbReference type="PANTHER" id="PTHR43133">
    <property type="entry name" value="RNA POLYMERASE ECF-TYPE SIGMA FACTO"/>
    <property type="match status" value="1"/>
</dbReference>
<feature type="compositionally biased region" description="Polar residues" evidence="7">
    <location>
        <begin position="1"/>
        <end position="12"/>
    </location>
</feature>
<evidence type="ECO:0000256" key="4">
    <source>
        <dbReference type="ARBA" id="ARBA00023125"/>
    </source>
</evidence>
<dbReference type="GO" id="GO:0006352">
    <property type="term" value="P:DNA-templated transcription initiation"/>
    <property type="evidence" value="ECO:0007669"/>
    <property type="project" value="InterPro"/>
</dbReference>
<dbReference type="PROSITE" id="PS01063">
    <property type="entry name" value="SIGMA70_ECF"/>
    <property type="match status" value="1"/>
</dbReference>
<dbReference type="InterPro" id="IPR000838">
    <property type="entry name" value="RNA_pol_sigma70_ECF_CS"/>
</dbReference>
<organism evidence="10 11">
    <name type="scientific">Actinospica durhamensis</name>
    <dbReference type="NCBI Taxonomy" id="1508375"/>
    <lineage>
        <taxon>Bacteria</taxon>
        <taxon>Bacillati</taxon>
        <taxon>Actinomycetota</taxon>
        <taxon>Actinomycetes</taxon>
        <taxon>Catenulisporales</taxon>
        <taxon>Actinospicaceae</taxon>
        <taxon>Actinospica</taxon>
    </lineage>
</organism>
<dbReference type="EMBL" id="JAGSOG010000270">
    <property type="protein sequence ID" value="MBR7838238.1"/>
    <property type="molecule type" value="Genomic_DNA"/>
</dbReference>
<dbReference type="Pfam" id="PF08281">
    <property type="entry name" value="Sigma70_r4_2"/>
    <property type="match status" value="1"/>
</dbReference>
<dbReference type="Gene3D" id="1.10.1740.10">
    <property type="match status" value="1"/>
</dbReference>
<dbReference type="SUPFAM" id="SSF88659">
    <property type="entry name" value="Sigma3 and sigma4 domains of RNA polymerase sigma factors"/>
    <property type="match status" value="1"/>
</dbReference>
<evidence type="ECO:0000313" key="10">
    <source>
        <dbReference type="EMBL" id="MBR7838238.1"/>
    </source>
</evidence>
<dbReference type="InterPro" id="IPR007627">
    <property type="entry name" value="RNA_pol_sigma70_r2"/>
</dbReference>
<dbReference type="InterPro" id="IPR013324">
    <property type="entry name" value="RNA_pol_sigma_r3/r4-like"/>
</dbReference>
<feature type="compositionally biased region" description="Basic and acidic residues" evidence="7">
    <location>
        <begin position="13"/>
        <end position="28"/>
    </location>
</feature>
<dbReference type="InterPro" id="IPR036388">
    <property type="entry name" value="WH-like_DNA-bd_sf"/>
</dbReference>
<evidence type="ECO:0000259" key="9">
    <source>
        <dbReference type="Pfam" id="PF08281"/>
    </source>
</evidence>
<reference evidence="10" key="1">
    <citation type="submission" date="2021-04" db="EMBL/GenBank/DDBJ databases">
        <title>Genome based classification of Actinospica acidithermotolerans sp. nov., an actinobacterium isolated from an Indonesian hot spring.</title>
        <authorList>
            <person name="Kusuma A.B."/>
            <person name="Putra K.E."/>
            <person name="Nafisah S."/>
            <person name="Loh J."/>
            <person name="Nouioui I."/>
            <person name="Goodfellow M."/>
        </authorList>
    </citation>
    <scope>NUCLEOTIDE SEQUENCE</scope>
    <source>
        <strain evidence="10">CSCA 57</strain>
    </source>
</reference>
<dbReference type="Proteomes" id="UP000675781">
    <property type="component" value="Unassembled WGS sequence"/>
</dbReference>
<protein>
    <recommendedName>
        <fullName evidence="6">RNA polymerase sigma factor</fullName>
    </recommendedName>
</protein>
<dbReference type="GO" id="GO:0016987">
    <property type="term" value="F:sigma factor activity"/>
    <property type="evidence" value="ECO:0007669"/>
    <property type="project" value="UniProtKB-KW"/>
</dbReference>
<gene>
    <name evidence="10" type="ORF">KDL01_33510</name>
</gene>
<evidence type="ECO:0000256" key="7">
    <source>
        <dbReference type="SAM" id="MobiDB-lite"/>
    </source>
</evidence>
<keyword evidence="11" id="KW-1185">Reference proteome</keyword>
<dbReference type="PANTHER" id="PTHR43133:SF66">
    <property type="entry name" value="ECF RNA POLYMERASE SIGMA FACTOR SIGK"/>
    <property type="match status" value="1"/>
</dbReference>
<dbReference type="GO" id="GO:0003677">
    <property type="term" value="F:DNA binding"/>
    <property type="evidence" value="ECO:0007669"/>
    <property type="project" value="UniProtKB-KW"/>
</dbReference>
<comment type="caution">
    <text evidence="10">The sequence shown here is derived from an EMBL/GenBank/DDBJ whole genome shotgun (WGS) entry which is preliminary data.</text>
</comment>
<dbReference type="SUPFAM" id="SSF88946">
    <property type="entry name" value="Sigma2 domain of RNA polymerase sigma factors"/>
    <property type="match status" value="1"/>
</dbReference>
<accession>A0A941EVV8</accession>
<name>A0A941EVV8_9ACTN</name>
<keyword evidence="3 6" id="KW-0731">Sigma factor</keyword>
<feature type="domain" description="RNA polymerase sigma-70 region 2" evidence="8">
    <location>
        <begin position="44"/>
        <end position="109"/>
    </location>
</feature>
<keyword evidence="2 6" id="KW-0805">Transcription regulation</keyword>
<comment type="similarity">
    <text evidence="1 6">Belongs to the sigma-70 factor family. ECF subfamily.</text>
</comment>
<dbReference type="InterPro" id="IPR039425">
    <property type="entry name" value="RNA_pol_sigma-70-like"/>
</dbReference>
<evidence type="ECO:0000256" key="2">
    <source>
        <dbReference type="ARBA" id="ARBA00023015"/>
    </source>
</evidence>
<sequence length="207" mass="22986">MGPVQEETTAVQHSEKASTRGRSPEELLRQTARGDASAFEALTRYFAPLVFGVALRVCEDRSLAEEVAQEAFLDIWRTAARYERDRGSAHAWIVTITHRRAVDQVRSERAHARRELHAKALLPMVDFDQVAEAVDEAGDRERLRTCLGVLSRLQRESIHLAFFDGLTHTQISVKLQVPLGTAKARLREGLGNLKSCMGVGEKAGGRA</sequence>
<dbReference type="InterPro" id="IPR013249">
    <property type="entry name" value="RNA_pol_sigma70_r4_t2"/>
</dbReference>
<evidence type="ECO:0000256" key="6">
    <source>
        <dbReference type="RuleBase" id="RU000716"/>
    </source>
</evidence>
<dbReference type="Gene3D" id="1.10.10.10">
    <property type="entry name" value="Winged helix-like DNA-binding domain superfamily/Winged helix DNA-binding domain"/>
    <property type="match status" value="1"/>
</dbReference>
<dbReference type="InterPro" id="IPR014284">
    <property type="entry name" value="RNA_pol_sigma-70_dom"/>
</dbReference>
<feature type="region of interest" description="Disordered" evidence="7">
    <location>
        <begin position="1"/>
        <end position="29"/>
    </location>
</feature>